<sequence length="295" mass="32726">MIKNENYVNIITRKSILSELWLHVVQPILPALELQTGGNELPRIWWCPTGPATFLPIHAAGLYDTKERGHKITDFAVSSYTPTVGALFKGSHSAPPEMPKLLTIAQPYGRSALPGTLDEVRRIEARAKNANITSLVDSQATVEEVLRGMTESHWVHFACHGVQDKRSPTDSSLILADEARLKLSDIIDLALPHSELAFLSACQTATGYELLSEEAIHLAAGMLLAGYQGVIATMWSIMDREAPHVAEDFYERLFGEERADHRRAAHALHYAVERLRNSKGGRSFLSWVPFVHMGV</sequence>
<dbReference type="Proteomes" id="UP000620124">
    <property type="component" value="Unassembled WGS sequence"/>
</dbReference>
<proteinExistence type="predicted"/>
<dbReference type="OrthoDB" id="9991317at2759"/>
<keyword evidence="3" id="KW-1185">Reference proteome</keyword>
<organism evidence="2 3">
    <name type="scientific">Mycena venus</name>
    <dbReference type="NCBI Taxonomy" id="2733690"/>
    <lineage>
        <taxon>Eukaryota</taxon>
        <taxon>Fungi</taxon>
        <taxon>Dikarya</taxon>
        <taxon>Basidiomycota</taxon>
        <taxon>Agaricomycotina</taxon>
        <taxon>Agaricomycetes</taxon>
        <taxon>Agaricomycetidae</taxon>
        <taxon>Agaricales</taxon>
        <taxon>Marasmiineae</taxon>
        <taxon>Mycenaceae</taxon>
        <taxon>Mycena</taxon>
    </lineage>
</organism>
<dbReference type="InterPro" id="IPR024983">
    <property type="entry name" value="CHAT_dom"/>
</dbReference>
<evidence type="ECO:0000313" key="3">
    <source>
        <dbReference type="Proteomes" id="UP000620124"/>
    </source>
</evidence>
<protein>
    <submittedName>
        <fullName evidence="2">TPR-like protein</fullName>
    </submittedName>
</protein>
<gene>
    <name evidence="2" type="ORF">MVEN_01728700</name>
</gene>
<comment type="caution">
    <text evidence="2">The sequence shown here is derived from an EMBL/GenBank/DDBJ whole genome shotgun (WGS) entry which is preliminary data.</text>
</comment>
<accession>A0A8H7CNY6</accession>
<evidence type="ECO:0000259" key="1">
    <source>
        <dbReference type="Pfam" id="PF12770"/>
    </source>
</evidence>
<name>A0A8H7CNY6_9AGAR</name>
<evidence type="ECO:0000313" key="2">
    <source>
        <dbReference type="EMBL" id="KAF7342986.1"/>
    </source>
</evidence>
<feature type="domain" description="CHAT" evidence="1">
    <location>
        <begin position="16"/>
        <end position="294"/>
    </location>
</feature>
<dbReference type="AlphaFoldDB" id="A0A8H7CNY6"/>
<reference evidence="2" key="1">
    <citation type="submission" date="2020-05" db="EMBL/GenBank/DDBJ databases">
        <title>Mycena genomes resolve the evolution of fungal bioluminescence.</title>
        <authorList>
            <person name="Tsai I.J."/>
        </authorList>
    </citation>
    <scope>NUCLEOTIDE SEQUENCE</scope>
    <source>
        <strain evidence="2">CCC161011</strain>
    </source>
</reference>
<dbReference type="Pfam" id="PF12770">
    <property type="entry name" value="CHAT"/>
    <property type="match status" value="1"/>
</dbReference>
<dbReference type="EMBL" id="JACAZI010000016">
    <property type="protein sequence ID" value="KAF7342986.1"/>
    <property type="molecule type" value="Genomic_DNA"/>
</dbReference>